<feature type="region of interest" description="Disordered" evidence="1">
    <location>
        <begin position="379"/>
        <end position="414"/>
    </location>
</feature>
<proteinExistence type="predicted"/>
<name>A0A7J6LF64_PERCH</name>
<feature type="compositionally biased region" description="Polar residues" evidence="1">
    <location>
        <begin position="919"/>
        <end position="932"/>
    </location>
</feature>
<evidence type="ECO:0000259" key="2">
    <source>
        <dbReference type="Pfam" id="PF22600"/>
    </source>
</evidence>
<dbReference type="Gene3D" id="1.10.1410.10">
    <property type="match status" value="1"/>
</dbReference>
<gene>
    <name evidence="3" type="ORF">FOL47_008242</name>
</gene>
<feature type="region of interest" description="Disordered" evidence="1">
    <location>
        <begin position="1276"/>
        <end position="1300"/>
    </location>
</feature>
<accession>A0A7J6LF64</accession>
<feature type="region of interest" description="Disordered" evidence="1">
    <location>
        <begin position="881"/>
        <end position="969"/>
    </location>
</feature>
<evidence type="ECO:0000313" key="4">
    <source>
        <dbReference type="Proteomes" id="UP000591131"/>
    </source>
</evidence>
<protein>
    <recommendedName>
        <fullName evidence="2">Poly(A) RNA polymerase mitochondrial-like central palm domain-containing protein</fullName>
    </recommendedName>
</protein>
<dbReference type="OrthoDB" id="412781at2759"/>
<dbReference type="Proteomes" id="UP000591131">
    <property type="component" value="Unassembled WGS sequence"/>
</dbReference>
<dbReference type="EMBL" id="JAAPAO010000518">
    <property type="protein sequence ID" value="KAF4657904.1"/>
    <property type="molecule type" value="Genomic_DNA"/>
</dbReference>
<dbReference type="Pfam" id="PF22600">
    <property type="entry name" value="MTPAP-like_central"/>
    <property type="match status" value="1"/>
</dbReference>
<feature type="region of interest" description="Disordered" evidence="1">
    <location>
        <begin position="988"/>
        <end position="1105"/>
    </location>
</feature>
<dbReference type="GO" id="GO:0016779">
    <property type="term" value="F:nucleotidyltransferase activity"/>
    <property type="evidence" value="ECO:0007669"/>
    <property type="project" value="TreeGrafter"/>
</dbReference>
<dbReference type="GO" id="GO:0031123">
    <property type="term" value="P:RNA 3'-end processing"/>
    <property type="evidence" value="ECO:0007669"/>
    <property type="project" value="TreeGrafter"/>
</dbReference>
<feature type="compositionally biased region" description="Polar residues" evidence="1">
    <location>
        <begin position="1015"/>
        <end position="1024"/>
    </location>
</feature>
<dbReference type="InterPro" id="IPR054708">
    <property type="entry name" value="MTPAP-like_central"/>
</dbReference>
<reference evidence="3 4" key="1">
    <citation type="submission" date="2020-04" db="EMBL/GenBank/DDBJ databases">
        <title>Perkinsus chesapeaki whole genome sequence.</title>
        <authorList>
            <person name="Bogema D.R."/>
        </authorList>
    </citation>
    <scope>NUCLEOTIDE SEQUENCE [LARGE SCALE GENOMIC DNA]</scope>
    <source>
        <strain evidence="3">ATCC PRA-425</strain>
    </source>
</reference>
<dbReference type="SUPFAM" id="SSF81301">
    <property type="entry name" value="Nucleotidyltransferase"/>
    <property type="match status" value="1"/>
</dbReference>
<sequence>MTSEFNNNYNQRKDSRGYMRTLVEYLSRCGVGRTALETGVWTAGDDDEPVEVMYRVKLKCYPLEEFCEGEGDSEDDAMEDAAKKVLDVLDGKQLLEARGRRLQLMLKKYGGEEAVVSNGGINMKDLVKKSKDIGSPYYTLLEDSSDSEVDLHSASVLVLQSLLASPTTESLYEDATAFLRKLGGSMPSWVVVDAPPPFLLAAVHWSLLAVVTGQVDEVVPQTQEITMTCLLVLEHVYLSWAAKFPGFNQFASELIRYILVTRKAPVIAKTRLESYELQGLPSDAARDVALPYRKIACTEAPDADEELMALAEYMIPCEEKLEWLHRQLNEVNEILLSSPLAAEGKVYGSLVNGFPTAHSDIDVVIELREDVKEELLANAAAKKAAEEEEEGGTDGSGGDSDDGEGEEEEMAARKKDRKATIAAIEMLGELFDQHGYGVNEVVTARVPILLLVKEAIGEDGEKEKVEFNLSFDHQIPLYNSKLLRCYAMLRPEIVRTLVVLVKHWAKTRDVNDALNGTLSSYSYVLLVVFFLQQKGILPSLQDPRCFRNVKKEWIIDRYVDSEKHHVYFFDWLSSGVTDPNEALKRFFLPRYSRAPVPSMSRLLYEFFDFYTSVFPSYDDVVDIRSVDHRVSKEAYFKSELSKMLARVELGGDDGDEQHIPTTIEALTSLRRRRAWLAIADPFENLRLLGVSPRGMERLMQGMRRAVALLDHPRTKVSAIEKLFSTKKSARGRREFDHPRKAIDRAAHNWGTYHDNSLETIREKAEVLFLVSFIYYNSNESPVNFCRNPALDDATTWMAVSRAWTWATRGVQLRDAKLRYDIFCCLTMLEGINVASKECIEALPGHRLVSNNVEGCDEPELGVDVVCNMQQFNQALTNARTIRRSPPAPPPPQQHQQTSASRNGSSSSWRNDPDYHRPQSRGNRQLYKTTTRKYGNAPEVRARHGEQEEGRKAEVDEQGFHVKRKGKGYSAGHHRRYANLDSILEEEESSAVLEDAPAESDREVRRRGSLGRVGPISSSLGSRSQKAPDRVEVSKVGARPSGDVRSKRSQGSNFLSVPNSSMFKSQVLRTPKSTNKPSDAATPRTTATSLTTGLGRSSPKQPRPASLIISRSLLDDEEVEEPPEALLSMSKNGGHVSVTPFTPNHATPLASSYLPSCRANDYIMSAAISPVGSIGPSSNGIDTGEGLCNRISEKCFTQHAQWNRAVEEVRRAVKRSVAKQGSASAIELIADLLREGGNELYGFWSLSERSLMPMIDLIMGNNNKRIEASILGKIGSDPGIGTKSDGSGELTDEGGGPAQCSWSSRQWKRLLALIGMDKPWDAKKTCFVIMDSTFLSISLAYGLYVR</sequence>
<dbReference type="PANTHER" id="PTHR12271:SF40">
    <property type="entry name" value="POLY(A) RNA POLYMERASE GLD2"/>
    <property type="match status" value="1"/>
</dbReference>
<keyword evidence="4" id="KW-1185">Reference proteome</keyword>
<feature type="compositionally biased region" description="Polar residues" evidence="1">
    <location>
        <begin position="1048"/>
        <end position="1076"/>
    </location>
</feature>
<dbReference type="InterPro" id="IPR043519">
    <property type="entry name" value="NT_sf"/>
</dbReference>
<organism evidence="3 4">
    <name type="scientific">Perkinsus chesapeaki</name>
    <name type="common">Clam parasite</name>
    <name type="synonym">Perkinsus andrewsi</name>
    <dbReference type="NCBI Taxonomy" id="330153"/>
    <lineage>
        <taxon>Eukaryota</taxon>
        <taxon>Sar</taxon>
        <taxon>Alveolata</taxon>
        <taxon>Perkinsozoa</taxon>
        <taxon>Perkinsea</taxon>
        <taxon>Perkinsida</taxon>
        <taxon>Perkinsidae</taxon>
        <taxon>Perkinsus</taxon>
    </lineage>
</organism>
<evidence type="ECO:0000256" key="1">
    <source>
        <dbReference type="SAM" id="MobiDB-lite"/>
    </source>
</evidence>
<feature type="compositionally biased region" description="Basic and acidic residues" evidence="1">
    <location>
        <begin position="939"/>
        <end position="959"/>
    </location>
</feature>
<feature type="compositionally biased region" description="Low complexity" evidence="1">
    <location>
        <begin position="893"/>
        <end position="907"/>
    </location>
</feature>
<comment type="caution">
    <text evidence="3">The sequence shown here is derived from an EMBL/GenBank/DDBJ whole genome shotgun (WGS) entry which is preliminary data.</text>
</comment>
<feature type="compositionally biased region" description="Low complexity" evidence="1">
    <location>
        <begin position="1079"/>
        <end position="1098"/>
    </location>
</feature>
<feature type="compositionally biased region" description="Basic residues" evidence="1">
    <location>
        <begin position="960"/>
        <end position="969"/>
    </location>
</feature>
<dbReference type="PANTHER" id="PTHR12271">
    <property type="entry name" value="POLY A POLYMERASE CID PAP -RELATED"/>
    <property type="match status" value="1"/>
</dbReference>
<feature type="compositionally biased region" description="Acidic residues" evidence="1">
    <location>
        <begin position="399"/>
        <end position="409"/>
    </location>
</feature>
<feature type="domain" description="Poly(A) RNA polymerase mitochondrial-like central palm" evidence="2">
    <location>
        <begin position="305"/>
        <end position="487"/>
    </location>
</feature>
<evidence type="ECO:0000313" key="3">
    <source>
        <dbReference type="EMBL" id="KAF4657904.1"/>
    </source>
</evidence>
<dbReference type="SUPFAM" id="SSF81631">
    <property type="entry name" value="PAP/OAS1 substrate-binding domain"/>
    <property type="match status" value="1"/>
</dbReference>